<keyword evidence="2 6" id="KW-0732">Signal</keyword>
<name>A0ABU9DGP1_9BACL</name>
<keyword evidence="5" id="KW-0449">Lipoprotein</keyword>
<keyword evidence="3" id="KW-0472">Membrane</keyword>
<dbReference type="PANTHER" id="PTHR43649:SF33">
    <property type="entry name" value="POLYGALACTURONAN_RHAMNOGALACTURONAN-BINDING PROTEIN YTCQ"/>
    <property type="match status" value="1"/>
</dbReference>
<evidence type="ECO:0000313" key="8">
    <source>
        <dbReference type="Proteomes" id="UP001469365"/>
    </source>
</evidence>
<dbReference type="PROSITE" id="PS51257">
    <property type="entry name" value="PROKAR_LIPOPROTEIN"/>
    <property type="match status" value="1"/>
</dbReference>
<dbReference type="EMBL" id="JBBPCC010000004">
    <property type="protein sequence ID" value="MEK8128049.1"/>
    <property type="molecule type" value="Genomic_DNA"/>
</dbReference>
<evidence type="ECO:0000256" key="2">
    <source>
        <dbReference type="ARBA" id="ARBA00022729"/>
    </source>
</evidence>
<gene>
    <name evidence="7" type="ORF">WMW72_09060</name>
</gene>
<accession>A0ABU9DGP1</accession>
<dbReference type="InterPro" id="IPR006059">
    <property type="entry name" value="SBP"/>
</dbReference>
<evidence type="ECO:0000256" key="3">
    <source>
        <dbReference type="ARBA" id="ARBA00023136"/>
    </source>
</evidence>
<sequence length="445" mass="48847">MKQANLKTMLMMTSAAGLLTLSACGGAPAPATSPGNADKGAPKDKQEPVTLTIQYNWSSPNVDNKLYKDRIQKFKEQNPNIKIEEQDVPSGQYITKLRTQAAGKSLPDMFVLFPGVEMDPFIAADVLLPIDEIMPTWKGLLSDQAVAGYKVNGKQYAVPAKRTFVDIIYYHKDMLAKVGYKEFPKTYADFLTMMQKLKDSGVTPMAMGNKNKWPMESTFMSAVEDRLTGSDFLLKVIKGEAKFTDPQYVKSLEVIADFAKIGAFNADINTMDEVQQQDYFLQKKAAMTMTSSTIDAKFRVNNSDKAAADNIGIALFPAVEGGKGDPTASAGAIQYGIGLNKELSGAKKEAAFKFLKFFYAPELYQDLLKLGIIVPATVEIPADVNPYLKEMMQLTKNGSALVFDGTMHSTVKDALMNGIQAITAKVRTPELVAKDMQDAVDKLRK</sequence>
<proteinExistence type="predicted"/>
<evidence type="ECO:0000256" key="5">
    <source>
        <dbReference type="ARBA" id="ARBA00023288"/>
    </source>
</evidence>
<keyword evidence="1" id="KW-1003">Cell membrane</keyword>
<keyword evidence="8" id="KW-1185">Reference proteome</keyword>
<evidence type="ECO:0000256" key="4">
    <source>
        <dbReference type="ARBA" id="ARBA00023139"/>
    </source>
</evidence>
<protein>
    <submittedName>
        <fullName evidence="7">Extracellular solute-binding protein</fullName>
    </submittedName>
</protein>
<dbReference type="InterPro" id="IPR050490">
    <property type="entry name" value="Bact_solute-bd_prot1"/>
</dbReference>
<feature type="chain" id="PRO_5046985412" evidence="6">
    <location>
        <begin position="26"/>
        <end position="445"/>
    </location>
</feature>
<dbReference type="Proteomes" id="UP001469365">
    <property type="component" value="Unassembled WGS sequence"/>
</dbReference>
<dbReference type="RefSeq" id="WP_341415109.1">
    <property type="nucleotide sequence ID" value="NZ_JBBPCC010000004.1"/>
</dbReference>
<evidence type="ECO:0000256" key="1">
    <source>
        <dbReference type="ARBA" id="ARBA00022475"/>
    </source>
</evidence>
<dbReference type="Pfam" id="PF01547">
    <property type="entry name" value="SBP_bac_1"/>
    <property type="match status" value="1"/>
</dbReference>
<dbReference type="SUPFAM" id="SSF53850">
    <property type="entry name" value="Periplasmic binding protein-like II"/>
    <property type="match status" value="1"/>
</dbReference>
<feature type="signal peptide" evidence="6">
    <location>
        <begin position="1"/>
        <end position="25"/>
    </location>
</feature>
<reference evidence="7 8" key="1">
    <citation type="submission" date="2024-04" db="EMBL/GenBank/DDBJ databases">
        <title>draft genome sequnece of Paenibacillus filicis.</title>
        <authorList>
            <person name="Kim D.-U."/>
        </authorList>
    </citation>
    <scope>NUCLEOTIDE SEQUENCE [LARGE SCALE GENOMIC DNA]</scope>
    <source>
        <strain evidence="7 8">KACC14197</strain>
    </source>
</reference>
<comment type="caution">
    <text evidence="7">The sequence shown here is derived from an EMBL/GenBank/DDBJ whole genome shotgun (WGS) entry which is preliminary data.</text>
</comment>
<evidence type="ECO:0000313" key="7">
    <source>
        <dbReference type="EMBL" id="MEK8128049.1"/>
    </source>
</evidence>
<keyword evidence="4" id="KW-0564">Palmitate</keyword>
<organism evidence="7 8">
    <name type="scientific">Paenibacillus filicis</name>
    <dbReference type="NCBI Taxonomy" id="669464"/>
    <lineage>
        <taxon>Bacteria</taxon>
        <taxon>Bacillati</taxon>
        <taxon>Bacillota</taxon>
        <taxon>Bacilli</taxon>
        <taxon>Bacillales</taxon>
        <taxon>Paenibacillaceae</taxon>
        <taxon>Paenibacillus</taxon>
    </lineage>
</organism>
<dbReference type="Gene3D" id="3.40.190.10">
    <property type="entry name" value="Periplasmic binding protein-like II"/>
    <property type="match status" value="2"/>
</dbReference>
<evidence type="ECO:0000256" key="6">
    <source>
        <dbReference type="SAM" id="SignalP"/>
    </source>
</evidence>
<dbReference type="PANTHER" id="PTHR43649">
    <property type="entry name" value="ARABINOSE-BINDING PROTEIN-RELATED"/>
    <property type="match status" value="1"/>
</dbReference>